<evidence type="ECO:0008006" key="4">
    <source>
        <dbReference type="Google" id="ProtNLM"/>
    </source>
</evidence>
<proteinExistence type="predicted"/>
<gene>
    <name evidence="2" type="ORF">SAMN05877753_110154</name>
</gene>
<name>A0A285D6X7_9BACI</name>
<dbReference type="EMBL" id="OAOP01000010">
    <property type="protein sequence ID" value="SNX74913.1"/>
    <property type="molecule type" value="Genomic_DNA"/>
</dbReference>
<evidence type="ECO:0000313" key="3">
    <source>
        <dbReference type="Proteomes" id="UP000219546"/>
    </source>
</evidence>
<protein>
    <recommendedName>
        <fullName evidence="4">Lipoprotein</fullName>
    </recommendedName>
</protein>
<reference evidence="2 3" key="1">
    <citation type="submission" date="2017-08" db="EMBL/GenBank/DDBJ databases">
        <authorList>
            <person name="de Groot N.N."/>
        </authorList>
    </citation>
    <scope>NUCLEOTIDE SEQUENCE [LARGE SCALE GENOMIC DNA]</scope>
    <source>
        <strain evidence="2 3">JC228</strain>
    </source>
</reference>
<feature type="chain" id="PRO_5039369104" description="Lipoprotein" evidence="1">
    <location>
        <begin position="24"/>
        <end position="266"/>
    </location>
</feature>
<feature type="signal peptide" evidence="1">
    <location>
        <begin position="1"/>
        <end position="23"/>
    </location>
</feature>
<organism evidence="2 3">
    <name type="scientific">Bacillus oleivorans</name>
    <dbReference type="NCBI Taxonomy" id="1448271"/>
    <lineage>
        <taxon>Bacteria</taxon>
        <taxon>Bacillati</taxon>
        <taxon>Bacillota</taxon>
        <taxon>Bacilli</taxon>
        <taxon>Bacillales</taxon>
        <taxon>Bacillaceae</taxon>
        <taxon>Bacillus</taxon>
    </lineage>
</organism>
<dbReference type="Proteomes" id="UP000219546">
    <property type="component" value="Unassembled WGS sequence"/>
</dbReference>
<sequence>MKSFLPLFILLCLIAGCSSQILTTESSSTLEQQTPLKSVEDFVKKSAYIVEAEYEDKSLFSGDSQFEYKFSVKNQYKGEITDDYFYTLGYENEFVPETSYILFLESYESSLYPHILYINQVQGYNLTLGESLDQAPIFRGLSPEEIKELIENSSPLSFHGTEPKIPDYAESPKALIENSDVIVMLEIVSEEPHNKYVSYARAKRLQSYKGKLDKGPYLLPSSIEAGQKVIAFFNKNGDQFNLSTRKDSVYFENAAGWDEILSLLNN</sequence>
<dbReference type="AlphaFoldDB" id="A0A285D6X7"/>
<keyword evidence="3" id="KW-1185">Reference proteome</keyword>
<dbReference type="PROSITE" id="PS51257">
    <property type="entry name" value="PROKAR_LIPOPROTEIN"/>
    <property type="match status" value="1"/>
</dbReference>
<evidence type="ECO:0000313" key="2">
    <source>
        <dbReference type="EMBL" id="SNX74913.1"/>
    </source>
</evidence>
<evidence type="ECO:0000256" key="1">
    <source>
        <dbReference type="SAM" id="SignalP"/>
    </source>
</evidence>
<keyword evidence="1" id="KW-0732">Signal</keyword>
<accession>A0A285D6X7</accession>